<keyword evidence="2" id="KW-1185">Reference proteome</keyword>
<comment type="caution">
    <text evidence="1">The sequence shown here is derived from an EMBL/GenBank/DDBJ whole genome shotgun (WGS) entry which is preliminary data.</text>
</comment>
<protein>
    <submittedName>
        <fullName evidence="1">Uncharacterized protein</fullName>
    </submittedName>
</protein>
<sequence>MQTQKGRNGTSGVPRKKSPSNPRTARKMKTSGSDSNSVSSSPNPASKIPKDRSPNVKPTQSPISEKSGTNRVQELESRLSQLEEDLKKAKEQLNSSESLKIKVQKEAEDANNKLLSMSRQLEESQQQLLELSNSEDGRIQELRKISQDRDREWKSELEAVRKQHSMDLSALASAMNDIQKLKMQLERARKSEATQIDNAESAEAEIQDLRVELDETLSLIAKLKNEVSHCKKSESQALEIVAKTQMQLETSNKMVESLQLEGMNASQAYRNSTLELENSRSQVKSLEELVSKLQDDLVSEAGLSPRLPAVEVVESEEINRLKSELVSVKAEAGKLKSALDVAEVSYQDEYIRSTMQIRSAFEQLENTKSESIQRQAELYEELKKAKADIEELRGRLMNKESHLQDDDVAELKARLYDRETKLQNVTEENNTLNKMEIKKEELEKNKITDEAVASAEAARAANQEALTKLGYINKEVDESNRKIARVTEELDAAQASNSELEAELRRLKVQSDQWRKAAEAAAAMISSGNNGKIVERTGLIESGYNNSIPGNKMSSPYSEDTDDDSPKKKNTTMLKKIGVLWKKNHQ</sequence>
<dbReference type="EMBL" id="CASHSV030000217">
    <property type="protein sequence ID" value="CAJ2656611.1"/>
    <property type="molecule type" value="Genomic_DNA"/>
</dbReference>
<organism evidence="1 2">
    <name type="scientific">Trifolium pratense</name>
    <name type="common">Red clover</name>
    <dbReference type="NCBI Taxonomy" id="57577"/>
    <lineage>
        <taxon>Eukaryota</taxon>
        <taxon>Viridiplantae</taxon>
        <taxon>Streptophyta</taxon>
        <taxon>Embryophyta</taxon>
        <taxon>Tracheophyta</taxon>
        <taxon>Spermatophyta</taxon>
        <taxon>Magnoliopsida</taxon>
        <taxon>eudicotyledons</taxon>
        <taxon>Gunneridae</taxon>
        <taxon>Pentapetalae</taxon>
        <taxon>rosids</taxon>
        <taxon>fabids</taxon>
        <taxon>Fabales</taxon>
        <taxon>Fabaceae</taxon>
        <taxon>Papilionoideae</taxon>
        <taxon>50 kb inversion clade</taxon>
        <taxon>NPAAA clade</taxon>
        <taxon>Hologalegina</taxon>
        <taxon>IRL clade</taxon>
        <taxon>Trifolieae</taxon>
        <taxon>Trifolium</taxon>
    </lineage>
</organism>
<proteinExistence type="predicted"/>
<accession>A0ACB0KJS7</accession>
<dbReference type="Proteomes" id="UP001177021">
    <property type="component" value="Unassembled WGS sequence"/>
</dbReference>
<reference evidence="1" key="1">
    <citation type="submission" date="2023-10" db="EMBL/GenBank/DDBJ databases">
        <authorList>
            <person name="Rodriguez Cubillos JULIANA M."/>
            <person name="De Vega J."/>
        </authorList>
    </citation>
    <scope>NUCLEOTIDE SEQUENCE</scope>
</reference>
<name>A0ACB0KJS7_TRIPR</name>
<gene>
    <name evidence="1" type="ORF">MILVUS5_LOCUS23312</name>
</gene>
<evidence type="ECO:0000313" key="1">
    <source>
        <dbReference type="EMBL" id="CAJ2656611.1"/>
    </source>
</evidence>
<evidence type="ECO:0000313" key="2">
    <source>
        <dbReference type="Proteomes" id="UP001177021"/>
    </source>
</evidence>